<dbReference type="AlphaFoldDB" id="A0A195BRV5"/>
<feature type="region of interest" description="Disordered" evidence="1">
    <location>
        <begin position="243"/>
        <end position="269"/>
    </location>
</feature>
<name>A0A195BRV5_9HYME</name>
<protein>
    <submittedName>
        <fullName evidence="3">Leukocyte receptor cluster member 8 like protein</fullName>
    </submittedName>
</protein>
<feature type="domain" description="PCI" evidence="2">
    <location>
        <begin position="629"/>
        <end position="793"/>
    </location>
</feature>
<feature type="compositionally biased region" description="Low complexity" evidence="1">
    <location>
        <begin position="90"/>
        <end position="132"/>
    </location>
</feature>
<dbReference type="Gene3D" id="1.25.40.990">
    <property type="match status" value="1"/>
</dbReference>
<evidence type="ECO:0000256" key="1">
    <source>
        <dbReference type="SAM" id="MobiDB-lite"/>
    </source>
</evidence>
<feature type="region of interest" description="Disordered" evidence="1">
    <location>
        <begin position="1"/>
        <end position="34"/>
    </location>
</feature>
<dbReference type="Proteomes" id="UP000078540">
    <property type="component" value="Unassembled WGS sequence"/>
</dbReference>
<feature type="region of interest" description="Disordered" evidence="1">
    <location>
        <begin position="405"/>
        <end position="485"/>
    </location>
</feature>
<dbReference type="InterPro" id="IPR005062">
    <property type="entry name" value="SAC3/GANP/THP3_conserved"/>
</dbReference>
<accession>A0A195BRV5</accession>
<feature type="compositionally biased region" description="Pro residues" evidence="1">
    <location>
        <begin position="149"/>
        <end position="159"/>
    </location>
</feature>
<evidence type="ECO:0000313" key="3">
    <source>
        <dbReference type="EMBL" id="KYM89762.1"/>
    </source>
</evidence>
<evidence type="ECO:0000259" key="2">
    <source>
        <dbReference type="PROSITE" id="PS50250"/>
    </source>
</evidence>
<gene>
    <name evidence="3" type="ORF">ALC53_02074</name>
</gene>
<proteinExistence type="predicted"/>
<dbReference type="InterPro" id="IPR000717">
    <property type="entry name" value="PCI_dom"/>
</dbReference>
<dbReference type="GO" id="GO:0005634">
    <property type="term" value="C:nucleus"/>
    <property type="evidence" value="ECO:0007669"/>
    <property type="project" value="TreeGrafter"/>
</dbReference>
<feature type="compositionally biased region" description="Basic residues" evidence="1">
    <location>
        <begin position="462"/>
        <end position="485"/>
    </location>
</feature>
<dbReference type="PROSITE" id="PS50250">
    <property type="entry name" value="PCI"/>
    <property type="match status" value="1"/>
</dbReference>
<dbReference type="Pfam" id="PF03399">
    <property type="entry name" value="SAC3_GANP"/>
    <property type="match status" value="1"/>
</dbReference>
<dbReference type="FunFam" id="1.25.40.990:FF:000010">
    <property type="entry name" value="Leukocyte receptor cluster member"/>
    <property type="match status" value="1"/>
</dbReference>
<feature type="compositionally biased region" description="Basic residues" evidence="1">
    <location>
        <begin position="426"/>
        <end position="442"/>
    </location>
</feature>
<dbReference type="EMBL" id="KQ976417">
    <property type="protein sequence ID" value="KYM89762.1"/>
    <property type="molecule type" value="Genomic_DNA"/>
</dbReference>
<feature type="region of interest" description="Disordered" evidence="1">
    <location>
        <begin position="87"/>
        <end position="173"/>
    </location>
</feature>
<dbReference type="PANTHER" id="PTHR12436">
    <property type="entry name" value="80 KDA MCM3-ASSOCIATED PROTEIN"/>
    <property type="match status" value="1"/>
</dbReference>
<dbReference type="STRING" id="520822.A0A195BRV5"/>
<feature type="compositionally biased region" description="Low complexity" evidence="1">
    <location>
        <begin position="160"/>
        <end position="173"/>
    </location>
</feature>
<reference evidence="3 4" key="1">
    <citation type="submission" date="2015-09" db="EMBL/GenBank/DDBJ databases">
        <title>Atta colombica WGS genome.</title>
        <authorList>
            <person name="Nygaard S."/>
            <person name="Hu H."/>
            <person name="Boomsma J."/>
            <person name="Zhang G."/>
        </authorList>
    </citation>
    <scope>NUCLEOTIDE SEQUENCE [LARGE SCALE GENOMIC DNA]</scope>
    <source>
        <strain evidence="3">Treedump-2</strain>
        <tissue evidence="3">Whole body</tissue>
    </source>
</reference>
<keyword evidence="4" id="KW-1185">Reference proteome</keyword>
<organism evidence="3 4">
    <name type="scientific">Atta colombica</name>
    <dbReference type="NCBI Taxonomy" id="520822"/>
    <lineage>
        <taxon>Eukaryota</taxon>
        <taxon>Metazoa</taxon>
        <taxon>Ecdysozoa</taxon>
        <taxon>Arthropoda</taxon>
        <taxon>Hexapoda</taxon>
        <taxon>Insecta</taxon>
        <taxon>Pterygota</taxon>
        <taxon>Neoptera</taxon>
        <taxon>Endopterygota</taxon>
        <taxon>Hymenoptera</taxon>
        <taxon>Apocrita</taxon>
        <taxon>Aculeata</taxon>
        <taxon>Formicoidea</taxon>
        <taxon>Formicidae</taxon>
        <taxon>Myrmicinae</taxon>
        <taxon>Atta</taxon>
    </lineage>
</organism>
<evidence type="ECO:0000313" key="4">
    <source>
        <dbReference type="Proteomes" id="UP000078540"/>
    </source>
</evidence>
<feature type="compositionally biased region" description="Low complexity" evidence="1">
    <location>
        <begin position="9"/>
        <end position="31"/>
    </location>
</feature>
<dbReference type="PANTHER" id="PTHR12436:SF4">
    <property type="entry name" value="LEUKOCYTE RECEPTOR CLUSTER MEMBER 8"/>
    <property type="match status" value="1"/>
</dbReference>
<sequence length="793" mass="89293">MSEGEALSQKKQQQQPPFHQQQQQQQQQQSQIGAGSMANMAWQYPPNNMHNMFPPYPGQMYGPGYQGVPHQGQMFNYYHMMPGYGQTFNPQQMQQHQQQQQQPQQQQQQQQPQQQQQQQQGNNQTKQQLHQQPPIPGTPMPLDDESDLPPLPPGPPPTTPSTQQHNNHMQQQQMTSYSGLMYNSFPYGNWNGMHNNTSQYNGQTIRFNLPNKKTGLGYVPSGNSGAAKRKRKRNKNLAAQFNNSFQGNAPIGPFMPNGPNAKPAELPPLPPTQCEVVAPPPPSEEPPSSVVPVTTVSSNAVLGTGTTPSVAQSPVGDWPDSLKNYVNRCYEKCKTAVDKDQVEIILKGKITRAANDGSLWVKDWDKEPLPSIHSERMTMTIKPSKPALKLANPLASPLVNAQGGLRKPGLSSSLGARLGARLSVTHSRRSRTRSRSRSRSRSKSSTSSSSNISDREHEYKTPKTKKSARNKANHNKKSKKNKAKSHFYSEFGLATGNTDELGTKEKLQQRAARFNGGVSRTVVSSVVIRDDSNTDFDFTGLHIVGTCKDLEKPYLRLTTAPAPSAVRPVSVLQNSLAHVKKRWLADQDYRYACDQLKSIRQDLTVQGIRDAFTVHVYETHARVALERGDHEEFNQCQTQLKMLYQDLSGENRCEFIAYRILYYIFTKNTQDLTTILAALSPEDKNNECIKHALKIRSAWWLGNFHAFFKLYRMAPCMSAFLMDWFVARERKKALKFMIKSYRQNLAVHFVVAELAFDSLDKFYEFVSEFGLVYADLARQQIDCKASSSSLGGW</sequence>
<keyword evidence="3" id="KW-0675">Receptor</keyword>
<dbReference type="InterPro" id="IPR045107">
    <property type="entry name" value="SAC3/GANP/THP3"/>
</dbReference>